<reference evidence="1 2" key="1">
    <citation type="submission" date="2017-08" db="EMBL/GenBank/DDBJ databases">
        <title>Genomes of Fischerella (Mastigocladus) sp. strains.</title>
        <authorList>
            <person name="Miller S.R."/>
        </authorList>
    </citation>
    <scope>NUCLEOTIDE SEQUENCE [LARGE SCALE GENOMIC DNA]</scope>
    <source>
        <strain evidence="1 2">CCMEE 5323</strain>
    </source>
</reference>
<organism evidence="1 2">
    <name type="scientific">Fischerella muscicola CCMEE 5323</name>
    <dbReference type="NCBI Taxonomy" id="2019572"/>
    <lineage>
        <taxon>Bacteria</taxon>
        <taxon>Bacillati</taxon>
        <taxon>Cyanobacteriota</taxon>
        <taxon>Cyanophyceae</taxon>
        <taxon>Nostocales</taxon>
        <taxon>Hapalosiphonaceae</taxon>
        <taxon>Fischerella</taxon>
    </lineage>
</organism>
<name>A0A2N6K5W9_FISMU</name>
<sequence length="76" mass="9121">MKFSTLAMLRNLREKPDLTFTRIDHTGITDRKYWQQYFIVLKQDKNQKIMLPITTSKMLAQVNQAWKNAELNTLKY</sequence>
<evidence type="ECO:0000313" key="2">
    <source>
        <dbReference type="Proteomes" id="UP000235036"/>
    </source>
</evidence>
<dbReference type="AlphaFoldDB" id="A0A2N6K5W9"/>
<proteinExistence type="predicted"/>
<gene>
    <name evidence="1" type="ORF">CEN44_06870</name>
</gene>
<comment type="caution">
    <text evidence="1">The sequence shown here is derived from an EMBL/GenBank/DDBJ whole genome shotgun (WGS) entry which is preliminary data.</text>
</comment>
<dbReference type="Proteomes" id="UP000235036">
    <property type="component" value="Unassembled WGS sequence"/>
</dbReference>
<evidence type="ECO:0000313" key="1">
    <source>
        <dbReference type="EMBL" id="PLZ92089.1"/>
    </source>
</evidence>
<protein>
    <submittedName>
        <fullName evidence="1">Uncharacterized protein</fullName>
    </submittedName>
</protein>
<accession>A0A2N6K5W9</accession>
<dbReference type="EMBL" id="NRQW01000137">
    <property type="protein sequence ID" value="PLZ92089.1"/>
    <property type="molecule type" value="Genomic_DNA"/>
</dbReference>
<keyword evidence="2" id="KW-1185">Reference proteome</keyword>
<dbReference type="RefSeq" id="WP_016868275.1">
    <property type="nucleotide sequence ID" value="NZ_CAWNVR010000214.1"/>
</dbReference>